<dbReference type="PANTHER" id="PTHR43421">
    <property type="entry name" value="METALLOPROTEASE PMBA"/>
    <property type="match status" value="1"/>
</dbReference>
<dbReference type="InterPro" id="IPR036059">
    <property type="entry name" value="TldD/PmbA_sf"/>
</dbReference>
<evidence type="ECO:0000256" key="1">
    <source>
        <dbReference type="ARBA" id="ARBA00005836"/>
    </source>
</evidence>
<sequence>MIDSETAVARCADLVETARRLGADAADAVTTAQASESVSIRLGKLEEVERSEGESISLRVMVGQRSASIQTSDFSRDSFAELAERALAMARLAPEDPYSGLAPQDRLFTGAIPDLALADPHEPSPEALREAALEAEDAARAIPGVTKSDGGSASFSQSVSALVTSHGFAHGYEATGHSLSASVVAGEGGRMQTDYDYRAARHRADLPGPAAIGAEAGRRAVAKLDPKSMPSGPLPVVFDPRVGNGLIGHLLGAMSGPAVARKSSFLLGKEEDELFDSAIRILEEPHRPRGLRSRPFDGEGLPTNTRALVENGRIFGWLTNAAAARQLEAPLTGHAARGGGGAPGVAASNVHLEPGTLSRDELIADIADGVLVTSVFGQGVNLVTGDYSRGANGFRIIDGQIAGPVAEITIAGNLLAMFRALVPANDLAMIHAVNVPTLRVDGMTVAGE</sequence>
<dbReference type="InterPro" id="IPR045569">
    <property type="entry name" value="Metalloprtase-TldD/E_C"/>
</dbReference>
<feature type="domain" description="Metalloprotease TldD/E N-terminal" evidence="2">
    <location>
        <begin position="32"/>
        <end position="90"/>
    </location>
</feature>
<dbReference type="Pfam" id="PF01523">
    <property type="entry name" value="PmbA_TldD_1st"/>
    <property type="match status" value="1"/>
</dbReference>
<dbReference type="Pfam" id="PF19290">
    <property type="entry name" value="PmbA_TldD_2nd"/>
    <property type="match status" value="1"/>
</dbReference>
<dbReference type="Pfam" id="PF19289">
    <property type="entry name" value="PmbA_TldD_3rd"/>
    <property type="match status" value="1"/>
</dbReference>
<protein>
    <submittedName>
        <fullName evidence="5">Metallopeptidase TldD-related protein</fullName>
    </submittedName>
</protein>
<dbReference type="Gene3D" id="3.30.2290.10">
    <property type="entry name" value="PmbA/TldD superfamily"/>
    <property type="match status" value="1"/>
</dbReference>
<evidence type="ECO:0000259" key="3">
    <source>
        <dbReference type="Pfam" id="PF19289"/>
    </source>
</evidence>
<dbReference type="RefSeq" id="WP_305930813.1">
    <property type="nucleotide sequence ID" value="NZ_JAVAIL010000006.1"/>
</dbReference>
<comment type="similarity">
    <text evidence="1">Belongs to the peptidase U62 family.</text>
</comment>
<comment type="caution">
    <text evidence="5">The sequence shown here is derived from an EMBL/GenBank/DDBJ whole genome shotgun (WGS) entry which is preliminary data.</text>
</comment>
<dbReference type="SUPFAM" id="SSF111283">
    <property type="entry name" value="Putative modulator of DNA gyrase, PmbA/TldD"/>
    <property type="match status" value="1"/>
</dbReference>
<name>A0ABT9HBW3_9SPHN</name>
<feature type="domain" description="Metalloprotease TldD/E C-terminal" evidence="3">
    <location>
        <begin position="232"/>
        <end position="447"/>
    </location>
</feature>
<proteinExistence type="inferred from homology"/>
<evidence type="ECO:0000313" key="5">
    <source>
        <dbReference type="EMBL" id="MDP4540814.1"/>
    </source>
</evidence>
<organism evidence="5 6">
    <name type="scientific">Qipengyuania benthica</name>
    <dbReference type="NCBI Taxonomy" id="3067651"/>
    <lineage>
        <taxon>Bacteria</taxon>
        <taxon>Pseudomonadati</taxon>
        <taxon>Pseudomonadota</taxon>
        <taxon>Alphaproteobacteria</taxon>
        <taxon>Sphingomonadales</taxon>
        <taxon>Erythrobacteraceae</taxon>
        <taxon>Qipengyuania</taxon>
    </lineage>
</organism>
<evidence type="ECO:0000259" key="2">
    <source>
        <dbReference type="Pfam" id="PF01523"/>
    </source>
</evidence>
<dbReference type="InterPro" id="IPR002510">
    <property type="entry name" value="Metalloprtase-TldD/E_N"/>
</dbReference>
<feature type="domain" description="Metalloprotease TldD/E central" evidence="4">
    <location>
        <begin position="119"/>
        <end position="224"/>
    </location>
</feature>
<evidence type="ECO:0000259" key="4">
    <source>
        <dbReference type="Pfam" id="PF19290"/>
    </source>
</evidence>
<accession>A0ABT9HBW3</accession>
<keyword evidence="6" id="KW-1185">Reference proteome</keyword>
<dbReference type="EMBL" id="JAVAIL010000006">
    <property type="protein sequence ID" value="MDP4540814.1"/>
    <property type="molecule type" value="Genomic_DNA"/>
</dbReference>
<dbReference type="PANTHER" id="PTHR43421:SF1">
    <property type="entry name" value="METALLOPROTEASE PMBA"/>
    <property type="match status" value="1"/>
</dbReference>
<dbReference type="InterPro" id="IPR045570">
    <property type="entry name" value="Metalloprtase-TldD/E_cen_dom"/>
</dbReference>
<reference evidence="5 6" key="1">
    <citation type="submission" date="2023-08" db="EMBL/GenBank/DDBJ databases">
        <title>genomic of DY56.</title>
        <authorList>
            <person name="Wang Y."/>
        </authorList>
    </citation>
    <scope>NUCLEOTIDE SEQUENCE [LARGE SCALE GENOMIC DNA]</scope>
    <source>
        <strain evidence="5 6">DY56-A-20</strain>
    </source>
</reference>
<evidence type="ECO:0000313" key="6">
    <source>
        <dbReference type="Proteomes" id="UP001235664"/>
    </source>
</evidence>
<dbReference type="InterPro" id="IPR035068">
    <property type="entry name" value="TldD/PmbA_N"/>
</dbReference>
<dbReference type="Proteomes" id="UP001235664">
    <property type="component" value="Unassembled WGS sequence"/>
</dbReference>
<gene>
    <name evidence="5" type="ORF">Q9K01_14400</name>
</gene>
<dbReference type="InterPro" id="IPR047657">
    <property type="entry name" value="PmbA"/>
</dbReference>